<dbReference type="PANTHER" id="PTHR37984">
    <property type="entry name" value="PROTEIN CBG26694"/>
    <property type="match status" value="1"/>
</dbReference>
<dbReference type="InterPro" id="IPR043128">
    <property type="entry name" value="Rev_trsase/Diguanyl_cyclase"/>
</dbReference>
<keyword evidence="1" id="KW-0511">Multifunctional enzyme</keyword>
<organism evidence="4 5">
    <name type="scientific">Tanacetum coccineum</name>
    <dbReference type="NCBI Taxonomy" id="301880"/>
    <lineage>
        <taxon>Eukaryota</taxon>
        <taxon>Viridiplantae</taxon>
        <taxon>Streptophyta</taxon>
        <taxon>Embryophyta</taxon>
        <taxon>Tracheophyta</taxon>
        <taxon>Spermatophyta</taxon>
        <taxon>Magnoliopsida</taxon>
        <taxon>eudicotyledons</taxon>
        <taxon>Gunneridae</taxon>
        <taxon>Pentapetalae</taxon>
        <taxon>asterids</taxon>
        <taxon>campanulids</taxon>
        <taxon>Asterales</taxon>
        <taxon>Asteraceae</taxon>
        <taxon>Asteroideae</taxon>
        <taxon>Anthemideae</taxon>
        <taxon>Anthemidinae</taxon>
        <taxon>Tanacetum</taxon>
    </lineage>
</organism>
<protein>
    <submittedName>
        <fullName evidence="4">Reverse transcriptase domain-containing protein</fullName>
    </submittedName>
</protein>
<dbReference type="GO" id="GO:0003964">
    <property type="term" value="F:RNA-directed DNA polymerase activity"/>
    <property type="evidence" value="ECO:0007669"/>
    <property type="project" value="UniProtKB-KW"/>
</dbReference>
<comment type="caution">
    <text evidence="4">The sequence shown here is derived from an EMBL/GenBank/DDBJ whole genome shotgun (WGS) entry which is preliminary data.</text>
</comment>
<dbReference type="InterPro" id="IPR012337">
    <property type="entry name" value="RNaseH-like_sf"/>
</dbReference>
<dbReference type="SUPFAM" id="SSF53098">
    <property type="entry name" value="Ribonuclease H-like"/>
    <property type="match status" value="1"/>
</dbReference>
<keyword evidence="4" id="KW-0808">Transferase</keyword>
<sequence>MSQTERQEYKVAENASNKRKWEGTIRQRLYKTQFLTLGSSSLVFQEEGWVISNVHRLSGTEQADGYQQLQVREEDIPKMAFRTRYGHYEFQVMPFGFEERPAIFMVLRNSVNLGFPKIQFLGHVIDSQGIHMDPAKIESIKDQASPKTPTEIRQLLGLAGYYRKFIEGFLEIAKSMTKLTQKGVKFDWGDKHEAAFQLSKQKLCSAPILALPEGNKDFVVYCNASHKGLGDVLMQRESNSLCITPIRNIIPWYCMNSDSDSSSSTVYVKAEHQRPPGLLVQPEIPQWNWDNITIDFVMKLPKSSQETSKNVPKGCSHEAWIPVSIICDRDPSEKTIQTLKDMLRACVIDLERGWVNHLPLVEFSYNSSYHASIKAAPIEALYDRKCRSPVCWAKVGEVQLTGPEIVQETTEKIVHINVMLKVSPWKGVVRFGKRGKLNPRYVEPFKVLETVRVVAYKLELPQELSKLNFVEEPVEIMDREVKRLKQSRIPIVKIIMANPPPNDDANALVPNFNNEFMPNPGHAHFANNNNNNEWIEWDVPLGEMNEPMVDPEFDEEVMDDDVGDVVDAPNPSTYEVGGLSTAIIAQPQVIDDLYREMNNLRERQGALTRMMVEVSDIEATNSIAIGGIHPRVTTLKEQVQTLQIALHESRSKNQQLQTTVAEMHSREGTLMQFMLWMEERLIVLEKRPPGPPSGAQ</sequence>
<dbReference type="InterPro" id="IPR041577">
    <property type="entry name" value="RT_RNaseH_2"/>
</dbReference>
<proteinExistence type="predicted"/>
<feature type="domain" description="Reverse transcriptase/retrotransposon-derived protein RNase H-like" evidence="2">
    <location>
        <begin position="188"/>
        <end position="240"/>
    </location>
</feature>
<dbReference type="Gene3D" id="3.30.420.10">
    <property type="entry name" value="Ribonuclease H-like superfamily/Ribonuclease H"/>
    <property type="match status" value="1"/>
</dbReference>
<keyword evidence="4" id="KW-0548">Nucleotidyltransferase</keyword>
<name>A0ABQ5BBT5_9ASTR</name>
<evidence type="ECO:0000313" key="5">
    <source>
        <dbReference type="Proteomes" id="UP001151760"/>
    </source>
</evidence>
<dbReference type="Gene3D" id="3.30.70.270">
    <property type="match status" value="2"/>
</dbReference>
<reference evidence="4" key="2">
    <citation type="submission" date="2022-01" db="EMBL/GenBank/DDBJ databases">
        <authorList>
            <person name="Yamashiro T."/>
            <person name="Shiraishi A."/>
            <person name="Satake H."/>
            <person name="Nakayama K."/>
        </authorList>
    </citation>
    <scope>NUCLEOTIDE SEQUENCE</scope>
</reference>
<evidence type="ECO:0000259" key="2">
    <source>
        <dbReference type="Pfam" id="PF17919"/>
    </source>
</evidence>
<dbReference type="Proteomes" id="UP001151760">
    <property type="component" value="Unassembled WGS sequence"/>
</dbReference>
<accession>A0ABQ5BBT5</accession>
<keyword evidence="4" id="KW-0695">RNA-directed DNA polymerase</keyword>
<dbReference type="InterPro" id="IPR056924">
    <property type="entry name" value="SH3_Tf2-1"/>
</dbReference>
<feature type="domain" description="Tf2-1-like SH3-like" evidence="3">
    <location>
        <begin position="418"/>
        <end position="467"/>
    </location>
</feature>
<dbReference type="PANTHER" id="PTHR37984:SF5">
    <property type="entry name" value="PROTEIN NYNRIN-LIKE"/>
    <property type="match status" value="1"/>
</dbReference>
<dbReference type="Pfam" id="PF24626">
    <property type="entry name" value="SH3_Tf2-1"/>
    <property type="match status" value="1"/>
</dbReference>
<dbReference type="EMBL" id="BQNB010013028">
    <property type="protein sequence ID" value="GJT10953.1"/>
    <property type="molecule type" value="Genomic_DNA"/>
</dbReference>
<gene>
    <name evidence="4" type="ORF">Tco_0857995</name>
</gene>
<evidence type="ECO:0000313" key="4">
    <source>
        <dbReference type="EMBL" id="GJT10953.1"/>
    </source>
</evidence>
<dbReference type="Gene3D" id="3.10.10.10">
    <property type="entry name" value="HIV Type 1 Reverse Transcriptase, subunit A, domain 1"/>
    <property type="match status" value="1"/>
</dbReference>
<dbReference type="InterPro" id="IPR050951">
    <property type="entry name" value="Retrovirus_Pol_polyprotein"/>
</dbReference>
<reference evidence="4" key="1">
    <citation type="journal article" date="2022" name="Int. J. Mol. Sci.">
        <title>Draft Genome of Tanacetum Coccineum: Genomic Comparison of Closely Related Tanacetum-Family Plants.</title>
        <authorList>
            <person name="Yamashiro T."/>
            <person name="Shiraishi A."/>
            <person name="Nakayama K."/>
            <person name="Satake H."/>
        </authorList>
    </citation>
    <scope>NUCLEOTIDE SEQUENCE</scope>
</reference>
<evidence type="ECO:0000259" key="3">
    <source>
        <dbReference type="Pfam" id="PF24626"/>
    </source>
</evidence>
<keyword evidence="5" id="KW-1185">Reference proteome</keyword>
<evidence type="ECO:0000256" key="1">
    <source>
        <dbReference type="ARBA" id="ARBA00023268"/>
    </source>
</evidence>
<dbReference type="SUPFAM" id="SSF56672">
    <property type="entry name" value="DNA/RNA polymerases"/>
    <property type="match status" value="1"/>
</dbReference>
<dbReference type="InterPro" id="IPR036397">
    <property type="entry name" value="RNaseH_sf"/>
</dbReference>
<dbReference type="Pfam" id="PF17919">
    <property type="entry name" value="RT_RNaseH_2"/>
    <property type="match status" value="1"/>
</dbReference>
<dbReference type="InterPro" id="IPR043502">
    <property type="entry name" value="DNA/RNA_pol_sf"/>
</dbReference>